<feature type="compositionally biased region" description="Low complexity" evidence="13">
    <location>
        <begin position="1"/>
        <end position="12"/>
    </location>
</feature>
<evidence type="ECO:0000256" key="3">
    <source>
        <dbReference type="ARBA" id="ARBA00008343"/>
    </source>
</evidence>
<evidence type="ECO:0000256" key="10">
    <source>
        <dbReference type="ARBA" id="ARBA00023014"/>
    </source>
</evidence>
<dbReference type="EC" id="3.2.2.31" evidence="4"/>
<proteinExistence type="inferred from homology"/>
<keyword evidence="11" id="KW-0234">DNA repair</keyword>
<comment type="caution">
    <text evidence="15">The sequence shown here is derived from an EMBL/GenBank/DDBJ whole genome shotgun (WGS) entry which is preliminary data.</text>
</comment>
<evidence type="ECO:0000256" key="9">
    <source>
        <dbReference type="ARBA" id="ARBA00023004"/>
    </source>
</evidence>
<dbReference type="InterPro" id="IPR044298">
    <property type="entry name" value="MIG/MutY"/>
</dbReference>
<evidence type="ECO:0000256" key="11">
    <source>
        <dbReference type="ARBA" id="ARBA00023204"/>
    </source>
</evidence>
<keyword evidence="6" id="KW-0479">Metal-binding</keyword>
<evidence type="ECO:0000256" key="8">
    <source>
        <dbReference type="ARBA" id="ARBA00022801"/>
    </source>
</evidence>
<dbReference type="PANTHER" id="PTHR42944:SF1">
    <property type="entry name" value="ADENINE DNA GLYCOSYLASE"/>
    <property type="match status" value="1"/>
</dbReference>
<comment type="similarity">
    <text evidence="3">Belongs to the Nth/MutY family.</text>
</comment>
<keyword evidence="7" id="KW-0227">DNA damage</keyword>
<dbReference type="Pfam" id="PF00633">
    <property type="entry name" value="HHH"/>
    <property type="match status" value="1"/>
</dbReference>
<dbReference type="PANTHER" id="PTHR42944">
    <property type="entry name" value="ADENINE DNA GLYCOSYLASE"/>
    <property type="match status" value="1"/>
</dbReference>
<evidence type="ECO:0000259" key="14">
    <source>
        <dbReference type="SMART" id="SM00478"/>
    </source>
</evidence>
<dbReference type="SUPFAM" id="SSF48150">
    <property type="entry name" value="DNA-glycosylase"/>
    <property type="match status" value="1"/>
</dbReference>
<keyword evidence="12" id="KW-0326">Glycosidase</keyword>
<keyword evidence="9" id="KW-0408">Iron</keyword>
<feature type="domain" description="HhH-GPD" evidence="14">
    <location>
        <begin position="97"/>
        <end position="249"/>
    </location>
</feature>
<dbReference type="InterPro" id="IPR003265">
    <property type="entry name" value="HhH-GPD_domain"/>
</dbReference>
<dbReference type="Pfam" id="PF00730">
    <property type="entry name" value="HhH-GPD"/>
    <property type="match status" value="1"/>
</dbReference>
<evidence type="ECO:0000256" key="6">
    <source>
        <dbReference type="ARBA" id="ARBA00022723"/>
    </source>
</evidence>
<evidence type="ECO:0000256" key="7">
    <source>
        <dbReference type="ARBA" id="ARBA00022763"/>
    </source>
</evidence>
<organism evidence="15 16">
    <name type="scientific">Brachybacterium conglomeratum</name>
    <dbReference type="NCBI Taxonomy" id="47846"/>
    <lineage>
        <taxon>Bacteria</taxon>
        <taxon>Bacillati</taxon>
        <taxon>Actinomycetota</taxon>
        <taxon>Actinomycetes</taxon>
        <taxon>Micrococcales</taxon>
        <taxon>Dermabacteraceae</taxon>
        <taxon>Brachybacterium</taxon>
    </lineage>
</organism>
<comment type="cofactor">
    <cofactor evidence="2">
        <name>[4Fe-4S] cluster</name>
        <dbReference type="ChEBI" id="CHEBI:49883"/>
    </cofactor>
</comment>
<dbReference type="SMART" id="SM00478">
    <property type="entry name" value="ENDO3c"/>
    <property type="match status" value="1"/>
</dbReference>
<feature type="region of interest" description="Disordered" evidence="13">
    <location>
        <begin position="1"/>
        <end position="58"/>
    </location>
</feature>
<dbReference type="EMBL" id="BSDQ01000001">
    <property type="protein sequence ID" value="GLI31714.1"/>
    <property type="molecule type" value="Genomic_DNA"/>
</dbReference>
<name>A0ABQ5RIL0_9MICO</name>
<evidence type="ECO:0000256" key="12">
    <source>
        <dbReference type="ARBA" id="ARBA00023295"/>
    </source>
</evidence>
<dbReference type="InterPro" id="IPR004036">
    <property type="entry name" value="Endonuclease-III-like_CS2"/>
</dbReference>
<feature type="compositionally biased region" description="Low complexity" evidence="13">
    <location>
        <begin position="44"/>
        <end position="58"/>
    </location>
</feature>
<dbReference type="Proteomes" id="UP001144451">
    <property type="component" value="Unassembled WGS sequence"/>
</dbReference>
<evidence type="ECO:0000256" key="1">
    <source>
        <dbReference type="ARBA" id="ARBA00000843"/>
    </source>
</evidence>
<comment type="catalytic activity">
    <reaction evidence="1">
        <text>Hydrolyzes free adenine bases from 7,8-dihydro-8-oxoguanine:adenine mismatched double-stranded DNA, leaving an apurinic site.</text>
        <dbReference type="EC" id="3.2.2.31"/>
    </reaction>
</comment>
<dbReference type="InterPro" id="IPR011257">
    <property type="entry name" value="DNA_glycosylase"/>
</dbReference>
<evidence type="ECO:0000256" key="13">
    <source>
        <dbReference type="SAM" id="MobiDB-lite"/>
    </source>
</evidence>
<gene>
    <name evidence="15" type="ORF">BCONGLO52_25550</name>
</gene>
<sequence length="362" mass="39022">MELVSRPGPARETGARRGAEAVCDSVPRVTRSSTAPKGTTRPGEPAVQGAEDAAAADGPDPEAMIEATIAWYAETARDLPWRSPDATAWGILVSEVMLQQTPVVRVLPRWLEWMQRWPEPADLADAPTSEVLRAWDRLGYPRRALRLQECAREIVSAHGGVVPRGEERLRSLPGIGEYTAAAVTAFAHHDRAVVVDTNIRRVLARAVRGRALPDRSYSAAERALATHTLPAERERSVAWNQAVMELGALVCTARTPRCVQCPLARVGCAWVAAGRPEPEEDTRRRQSFEGTDRQMRGRIMALLREQGTAGPAMLAALDPEDPVRVERCVRSLLADGLAAVAEEAGGAAAAGDAGALPGLRLP</sequence>
<keyword evidence="16" id="KW-1185">Reference proteome</keyword>
<keyword evidence="8" id="KW-0378">Hydrolase</keyword>
<evidence type="ECO:0000256" key="2">
    <source>
        <dbReference type="ARBA" id="ARBA00001966"/>
    </source>
</evidence>
<protein>
    <recommendedName>
        <fullName evidence="5">Adenine DNA glycosylase</fullName>
        <ecNumber evidence="4">3.2.2.31</ecNumber>
    </recommendedName>
</protein>
<evidence type="ECO:0000313" key="15">
    <source>
        <dbReference type="EMBL" id="GLI31714.1"/>
    </source>
</evidence>
<keyword evidence="10" id="KW-0411">Iron-sulfur</keyword>
<dbReference type="PROSITE" id="PS01155">
    <property type="entry name" value="ENDONUCLEASE_III_2"/>
    <property type="match status" value="1"/>
</dbReference>
<reference evidence="15" key="1">
    <citation type="submission" date="2022-12" db="EMBL/GenBank/DDBJ databases">
        <title>Reference genome sequencing for broad-spectrum identification of bacterial and archaeal isolates by mass spectrometry.</title>
        <authorList>
            <person name="Sekiguchi Y."/>
            <person name="Tourlousse D.M."/>
        </authorList>
    </citation>
    <scope>NUCLEOTIDE SEQUENCE</scope>
    <source>
        <strain evidence="15">5-2</strain>
    </source>
</reference>
<evidence type="ECO:0000256" key="5">
    <source>
        <dbReference type="ARBA" id="ARBA00022023"/>
    </source>
</evidence>
<dbReference type="InterPro" id="IPR023170">
    <property type="entry name" value="HhH_base_excis_C"/>
</dbReference>
<accession>A0ABQ5RIL0</accession>
<dbReference type="CDD" id="cd00056">
    <property type="entry name" value="ENDO3c"/>
    <property type="match status" value="1"/>
</dbReference>
<dbReference type="Gene3D" id="1.10.1670.10">
    <property type="entry name" value="Helix-hairpin-Helix base-excision DNA repair enzymes (C-terminal)"/>
    <property type="match status" value="1"/>
</dbReference>
<evidence type="ECO:0000313" key="16">
    <source>
        <dbReference type="Proteomes" id="UP001144451"/>
    </source>
</evidence>
<dbReference type="Gene3D" id="1.10.340.30">
    <property type="entry name" value="Hypothetical protein, domain 2"/>
    <property type="match status" value="1"/>
</dbReference>
<dbReference type="InterPro" id="IPR000445">
    <property type="entry name" value="HhH_motif"/>
</dbReference>
<evidence type="ECO:0000256" key="4">
    <source>
        <dbReference type="ARBA" id="ARBA00012045"/>
    </source>
</evidence>